<keyword evidence="4 5" id="KW-0472">Membrane</keyword>
<evidence type="ECO:0000256" key="2">
    <source>
        <dbReference type="ARBA" id="ARBA00022692"/>
    </source>
</evidence>
<feature type="transmembrane region" description="Helical" evidence="5">
    <location>
        <begin position="367"/>
        <end position="386"/>
    </location>
</feature>
<feature type="transmembrane region" description="Helical" evidence="5">
    <location>
        <begin position="231"/>
        <end position="248"/>
    </location>
</feature>
<feature type="transmembrane region" description="Helical" evidence="5">
    <location>
        <begin position="297"/>
        <end position="317"/>
    </location>
</feature>
<dbReference type="PANTHER" id="PTHR42723">
    <property type="entry name" value="CHLOROPHYLL SYNTHASE"/>
    <property type="match status" value="1"/>
</dbReference>
<dbReference type="CDD" id="cd13965">
    <property type="entry name" value="PT_UbiA_3"/>
    <property type="match status" value="1"/>
</dbReference>
<dbReference type="Proteomes" id="UP000624404">
    <property type="component" value="Unassembled WGS sequence"/>
</dbReference>
<organism evidence="6 7">
    <name type="scientific">Sclerotinia trifoliorum</name>
    <dbReference type="NCBI Taxonomy" id="28548"/>
    <lineage>
        <taxon>Eukaryota</taxon>
        <taxon>Fungi</taxon>
        <taxon>Dikarya</taxon>
        <taxon>Ascomycota</taxon>
        <taxon>Pezizomycotina</taxon>
        <taxon>Leotiomycetes</taxon>
        <taxon>Helotiales</taxon>
        <taxon>Sclerotiniaceae</taxon>
        <taxon>Sclerotinia</taxon>
    </lineage>
</organism>
<dbReference type="OrthoDB" id="434972at2759"/>
<accession>A0A8H2ZL20</accession>
<sequence>MTTRVHQVVSCSVLVPATEQNRPSPLASYHAHLKFNWTHSLPFSTAILGIGSFLKTLYLFPSNDVQTMIIPVTIIGFLGTLTDSYSTIPTHTLLDTDILIMHLLSIPRTFLWVYLNVLLFAISNQRSPKSVLEDSINKSWRPIPSGRITSSAARRLLFILIPIGLFVSHYFLGACQETVLCLLLTWMYNDLGGSDEHFIVRNAINSLAYFVYGSGALRVAAGTSTSISADASMWLGIISAIVFSTMQVQDLKDQVGDRATNRDTLPLSIGDSSCRYTIVFGVLTWSLAAPRYWSIDLFTSGSALPLILGLFVTYRVLVHRSPEADTQTYKAWSAWLMSVCFLPLLRYLPSFHFSVQGGLVLQTWPKLQTSIILSSIIAYAILRIPCHRRSIQHIRLFVSTTDFLSHFFAKSTASNHLSSCTNEG</sequence>
<dbReference type="InterPro" id="IPR050475">
    <property type="entry name" value="Prenyltransferase_related"/>
</dbReference>
<dbReference type="GO" id="GO:0016020">
    <property type="term" value="C:membrane"/>
    <property type="evidence" value="ECO:0007669"/>
    <property type="project" value="UniProtKB-SubCell"/>
</dbReference>
<comment type="caution">
    <text evidence="6">The sequence shown here is derived from an EMBL/GenBank/DDBJ whole genome shotgun (WGS) entry which is preliminary data.</text>
</comment>
<reference evidence="6" key="1">
    <citation type="submission" date="2020-10" db="EMBL/GenBank/DDBJ databases">
        <authorList>
            <person name="Kusch S."/>
        </authorList>
    </citation>
    <scope>NUCLEOTIDE SEQUENCE</scope>
    <source>
        <strain evidence="6">SwB9</strain>
    </source>
</reference>
<keyword evidence="2 5" id="KW-0812">Transmembrane</keyword>
<feature type="transmembrane region" description="Helical" evidence="5">
    <location>
        <begin position="98"/>
        <end position="122"/>
    </location>
</feature>
<dbReference type="InterPro" id="IPR000537">
    <property type="entry name" value="UbiA_prenyltransferase"/>
</dbReference>
<gene>
    <name evidence="6" type="ORF">SCLTRI_LOCUS798</name>
</gene>
<evidence type="ECO:0000313" key="6">
    <source>
        <dbReference type="EMBL" id="CAD6440205.1"/>
    </source>
</evidence>
<dbReference type="EMBL" id="CAJHIA010000002">
    <property type="protein sequence ID" value="CAD6440205.1"/>
    <property type="molecule type" value="Genomic_DNA"/>
</dbReference>
<dbReference type="AlphaFoldDB" id="A0A8H2ZL20"/>
<evidence type="ECO:0000313" key="7">
    <source>
        <dbReference type="Proteomes" id="UP000624404"/>
    </source>
</evidence>
<evidence type="ECO:0000256" key="1">
    <source>
        <dbReference type="ARBA" id="ARBA00004141"/>
    </source>
</evidence>
<dbReference type="PANTHER" id="PTHR42723:SF1">
    <property type="entry name" value="CHLOROPHYLL SYNTHASE, CHLOROPLASTIC"/>
    <property type="match status" value="1"/>
</dbReference>
<dbReference type="Pfam" id="PF01040">
    <property type="entry name" value="UbiA"/>
    <property type="match status" value="1"/>
</dbReference>
<dbReference type="GO" id="GO:0016765">
    <property type="term" value="F:transferase activity, transferring alkyl or aryl (other than methyl) groups"/>
    <property type="evidence" value="ECO:0007669"/>
    <property type="project" value="InterPro"/>
</dbReference>
<feature type="transmembrane region" description="Helical" evidence="5">
    <location>
        <begin position="156"/>
        <end position="186"/>
    </location>
</feature>
<name>A0A8H2ZL20_9HELO</name>
<keyword evidence="3 5" id="KW-1133">Transmembrane helix</keyword>
<proteinExistence type="predicted"/>
<feature type="transmembrane region" description="Helical" evidence="5">
    <location>
        <begin position="198"/>
        <end position="219"/>
    </location>
</feature>
<feature type="transmembrane region" description="Helical" evidence="5">
    <location>
        <begin position="41"/>
        <end position="60"/>
    </location>
</feature>
<evidence type="ECO:0000256" key="4">
    <source>
        <dbReference type="ARBA" id="ARBA00023136"/>
    </source>
</evidence>
<protein>
    <submittedName>
        <fullName evidence="6">Ea8b2212-d265-43ac-96fd-bfbeaf960c26-CDS</fullName>
    </submittedName>
</protein>
<feature type="transmembrane region" description="Helical" evidence="5">
    <location>
        <begin position="329"/>
        <end position="347"/>
    </location>
</feature>
<keyword evidence="7" id="KW-1185">Reference proteome</keyword>
<comment type="subcellular location">
    <subcellularLocation>
        <location evidence="1">Membrane</location>
        <topology evidence="1">Multi-pass membrane protein</topology>
    </subcellularLocation>
</comment>
<feature type="transmembrane region" description="Helical" evidence="5">
    <location>
        <begin position="67"/>
        <end position="86"/>
    </location>
</feature>
<evidence type="ECO:0000256" key="3">
    <source>
        <dbReference type="ARBA" id="ARBA00022989"/>
    </source>
</evidence>
<evidence type="ECO:0000256" key="5">
    <source>
        <dbReference type="SAM" id="Phobius"/>
    </source>
</evidence>